<evidence type="ECO:0000313" key="7">
    <source>
        <dbReference type="Proteomes" id="UP000650511"/>
    </source>
</evidence>
<dbReference type="PANTHER" id="PTHR43168:SF2">
    <property type="entry name" value="LARGE RIBOSOMAL SUBUNIT PROTEIN BL33C"/>
    <property type="match status" value="1"/>
</dbReference>
<dbReference type="GO" id="GO:0005737">
    <property type="term" value="C:cytoplasm"/>
    <property type="evidence" value="ECO:0007669"/>
    <property type="project" value="UniProtKB-ARBA"/>
</dbReference>
<proteinExistence type="inferred from homology"/>
<gene>
    <name evidence="6" type="primary">rpmG2</name>
    <name evidence="5" type="synonym">rpmG</name>
    <name evidence="6" type="ORF">GCM10011354_15840</name>
</gene>
<dbReference type="NCBIfam" id="TIGR01023">
    <property type="entry name" value="rpmG_bact"/>
    <property type="match status" value="1"/>
</dbReference>
<protein>
    <recommendedName>
        <fullName evidence="4 5">Large ribosomal subunit protein bL33</fullName>
    </recommendedName>
</protein>
<dbReference type="Proteomes" id="UP000650511">
    <property type="component" value="Unassembled WGS sequence"/>
</dbReference>
<evidence type="ECO:0000256" key="4">
    <source>
        <dbReference type="ARBA" id="ARBA00035176"/>
    </source>
</evidence>
<evidence type="ECO:0000256" key="5">
    <source>
        <dbReference type="HAMAP-Rule" id="MF_00294"/>
    </source>
</evidence>
<comment type="similarity">
    <text evidence="1 5">Belongs to the bacterial ribosomal protein bL33 family.</text>
</comment>
<dbReference type="NCBIfam" id="NF001860">
    <property type="entry name" value="PRK00595.1"/>
    <property type="match status" value="1"/>
</dbReference>
<dbReference type="InterPro" id="IPR038584">
    <property type="entry name" value="Ribosomal_bL33_sf"/>
</dbReference>
<dbReference type="NCBIfam" id="NF001764">
    <property type="entry name" value="PRK00504.1"/>
    <property type="match status" value="1"/>
</dbReference>
<dbReference type="HAMAP" id="MF_00294">
    <property type="entry name" value="Ribosomal_bL33"/>
    <property type="match status" value="1"/>
</dbReference>
<dbReference type="Pfam" id="PF00471">
    <property type="entry name" value="Ribosomal_L33"/>
    <property type="match status" value="1"/>
</dbReference>
<keyword evidence="3 5" id="KW-0687">Ribonucleoprotein</keyword>
<evidence type="ECO:0000256" key="3">
    <source>
        <dbReference type="ARBA" id="ARBA00023274"/>
    </source>
</evidence>
<accession>A0A8J3A7K7</accession>
<dbReference type="AlphaFoldDB" id="A0A8J3A7K7"/>
<dbReference type="EMBL" id="BMHA01000005">
    <property type="protein sequence ID" value="GGI05788.1"/>
    <property type="molecule type" value="Genomic_DNA"/>
</dbReference>
<dbReference type="OrthoDB" id="21586at2"/>
<dbReference type="PANTHER" id="PTHR43168">
    <property type="entry name" value="50S RIBOSOMAL PROTEIN L33, CHLOROPLASTIC"/>
    <property type="match status" value="1"/>
</dbReference>
<dbReference type="Gene3D" id="2.20.28.120">
    <property type="entry name" value="Ribosomal protein L33"/>
    <property type="match status" value="1"/>
</dbReference>
<keyword evidence="2 5" id="KW-0689">Ribosomal protein</keyword>
<organism evidence="6 7">
    <name type="scientific">Egicoccus halophilus</name>
    <dbReference type="NCBI Taxonomy" id="1670830"/>
    <lineage>
        <taxon>Bacteria</taxon>
        <taxon>Bacillati</taxon>
        <taxon>Actinomycetota</taxon>
        <taxon>Nitriliruptoria</taxon>
        <taxon>Egicoccales</taxon>
        <taxon>Egicoccaceae</taxon>
        <taxon>Egicoccus</taxon>
    </lineage>
</organism>
<dbReference type="InterPro" id="IPR011332">
    <property type="entry name" value="Ribosomal_zn-bd"/>
</dbReference>
<dbReference type="GO" id="GO:0005840">
    <property type="term" value="C:ribosome"/>
    <property type="evidence" value="ECO:0007669"/>
    <property type="project" value="UniProtKB-KW"/>
</dbReference>
<comment type="caution">
    <text evidence="6">The sequence shown here is derived from an EMBL/GenBank/DDBJ whole genome shotgun (WGS) entry which is preliminary data.</text>
</comment>
<dbReference type="SUPFAM" id="SSF57829">
    <property type="entry name" value="Zn-binding ribosomal proteins"/>
    <property type="match status" value="1"/>
</dbReference>
<evidence type="ECO:0000256" key="2">
    <source>
        <dbReference type="ARBA" id="ARBA00022980"/>
    </source>
</evidence>
<evidence type="ECO:0000256" key="1">
    <source>
        <dbReference type="ARBA" id="ARBA00007596"/>
    </source>
</evidence>
<dbReference type="GO" id="GO:1990904">
    <property type="term" value="C:ribonucleoprotein complex"/>
    <property type="evidence" value="ECO:0007669"/>
    <property type="project" value="UniProtKB-KW"/>
</dbReference>
<dbReference type="InterPro" id="IPR001705">
    <property type="entry name" value="Ribosomal_bL33"/>
</dbReference>
<reference evidence="6" key="2">
    <citation type="submission" date="2020-09" db="EMBL/GenBank/DDBJ databases">
        <authorList>
            <person name="Sun Q."/>
            <person name="Zhou Y."/>
        </authorList>
    </citation>
    <scope>NUCLEOTIDE SEQUENCE</scope>
    <source>
        <strain evidence="6">CGMCC 1.14988</strain>
    </source>
</reference>
<sequence length="54" mass="6655">MPKNDNRPKVTLACTECKERNYITSKHRVNQRERIELRKFCSRCRTHQVHRETR</sequence>
<keyword evidence="7" id="KW-1185">Reference proteome</keyword>
<dbReference type="RefSeq" id="WP_130648540.1">
    <property type="nucleotide sequence ID" value="NZ_BMHA01000005.1"/>
</dbReference>
<dbReference type="GO" id="GO:0003735">
    <property type="term" value="F:structural constituent of ribosome"/>
    <property type="evidence" value="ECO:0007669"/>
    <property type="project" value="InterPro"/>
</dbReference>
<name>A0A8J3A7K7_9ACTN</name>
<reference evidence="6" key="1">
    <citation type="journal article" date="2014" name="Int. J. Syst. Evol. Microbiol.">
        <title>Complete genome sequence of Corynebacterium casei LMG S-19264T (=DSM 44701T), isolated from a smear-ripened cheese.</title>
        <authorList>
            <consortium name="US DOE Joint Genome Institute (JGI-PGF)"/>
            <person name="Walter F."/>
            <person name="Albersmeier A."/>
            <person name="Kalinowski J."/>
            <person name="Ruckert C."/>
        </authorList>
    </citation>
    <scope>NUCLEOTIDE SEQUENCE</scope>
    <source>
        <strain evidence="6">CGMCC 1.14988</strain>
    </source>
</reference>
<dbReference type="GO" id="GO:0006412">
    <property type="term" value="P:translation"/>
    <property type="evidence" value="ECO:0007669"/>
    <property type="project" value="UniProtKB-UniRule"/>
</dbReference>
<evidence type="ECO:0000313" key="6">
    <source>
        <dbReference type="EMBL" id="GGI05788.1"/>
    </source>
</evidence>